<name>A0ACC2UI67_9FUNG</name>
<protein>
    <submittedName>
        <fullName evidence="1">Uncharacterized protein</fullName>
    </submittedName>
</protein>
<comment type="caution">
    <text evidence="1">The sequence shown here is derived from an EMBL/GenBank/DDBJ whole genome shotgun (WGS) entry which is preliminary data.</text>
</comment>
<sequence length="76" mass="8372">MNSTNTNNNNFQDMHQVYSAMMAIMGEAERNAFCKMPHSVCITFLICLCSGNSAHVDTKNVESGHVNTFNASTIVK</sequence>
<evidence type="ECO:0000313" key="1">
    <source>
        <dbReference type="EMBL" id="KAJ9086415.1"/>
    </source>
</evidence>
<dbReference type="EMBL" id="QTSX02000721">
    <property type="protein sequence ID" value="KAJ9086415.1"/>
    <property type="molecule type" value="Genomic_DNA"/>
</dbReference>
<keyword evidence="2" id="KW-1185">Reference proteome</keyword>
<dbReference type="Proteomes" id="UP001165960">
    <property type="component" value="Unassembled WGS sequence"/>
</dbReference>
<proteinExistence type="predicted"/>
<reference evidence="1" key="1">
    <citation type="submission" date="2022-04" db="EMBL/GenBank/DDBJ databases">
        <title>Genome of the entomopathogenic fungus Entomophthora muscae.</title>
        <authorList>
            <person name="Elya C."/>
            <person name="Lovett B.R."/>
            <person name="Lee E."/>
            <person name="Macias A.M."/>
            <person name="Hajek A.E."/>
            <person name="De Bivort B.L."/>
            <person name="Kasson M.T."/>
            <person name="De Fine Licht H.H."/>
            <person name="Stajich J.E."/>
        </authorList>
    </citation>
    <scope>NUCLEOTIDE SEQUENCE</scope>
    <source>
        <strain evidence="1">Berkeley</strain>
    </source>
</reference>
<accession>A0ACC2UI67</accession>
<evidence type="ECO:0000313" key="2">
    <source>
        <dbReference type="Proteomes" id="UP001165960"/>
    </source>
</evidence>
<gene>
    <name evidence="1" type="ORF">DSO57_1004474</name>
</gene>
<organism evidence="1 2">
    <name type="scientific">Entomophthora muscae</name>
    <dbReference type="NCBI Taxonomy" id="34485"/>
    <lineage>
        <taxon>Eukaryota</taxon>
        <taxon>Fungi</taxon>
        <taxon>Fungi incertae sedis</taxon>
        <taxon>Zoopagomycota</taxon>
        <taxon>Entomophthoromycotina</taxon>
        <taxon>Entomophthoromycetes</taxon>
        <taxon>Entomophthorales</taxon>
        <taxon>Entomophthoraceae</taxon>
        <taxon>Entomophthora</taxon>
    </lineage>
</organism>